<proteinExistence type="inferred from homology"/>
<dbReference type="Proteomes" id="UP001497497">
    <property type="component" value="Unassembled WGS sequence"/>
</dbReference>
<name>A0AAV2IBN3_LYMST</name>
<evidence type="ECO:0000313" key="5">
    <source>
        <dbReference type="EMBL" id="CAL1543633.1"/>
    </source>
</evidence>
<evidence type="ECO:0000256" key="2">
    <source>
        <dbReference type="ARBA" id="ARBA00022679"/>
    </source>
</evidence>
<accession>A0AAV2IBN3</accession>
<keyword evidence="6" id="KW-1185">Reference proteome</keyword>
<dbReference type="Gene3D" id="3.40.50.300">
    <property type="entry name" value="P-loop containing nucleotide triphosphate hydrolases"/>
    <property type="match status" value="1"/>
</dbReference>
<reference evidence="5 6" key="1">
    <citation type="submission" date="2024-04" db="EMBL/GenBank/DDBJ databases">
        <authorList>
            <consortium name="Genoscope - CEA"/>
            <person name="William W."/>
        </authorList>
    </citation>
    <scope>NUCLEOTIDE SEQUENCE [LARGE SCALE GENOMIC DNA]</scope>
</reference>
<evidence type="ECO:0000256" key="1">
    <source>
        <dbReference type="ARBA" id="ARBA00005771"/>
    </source>
</evidence>
<evidence type="ECO:0000313" key="6">
    <source>
        <dbReference type="Proteomes" id="UP001497497"/>
    </source>
</evidence>
<protein>
    <recommendedName>
        <fullName evidence="4">Sulfotransferase domain-containing protein</fullName>
    </recommendedName>
</protein>
<evidence type="ECO:0000259" key="4">
    <source>
        <dbReference type="Pfam" id="PF00685"/>
    </source>
</evidence>
<dbReference type="EMBL" id="CAXITT010000567">
    <property type="protein sequence ID" value="CAL1543633.1"/>
    <property type="molecule type" value="Genomic_DNA"/>
</dbReference>
<dbReference type="SUPFAM" id="SSF52540">
    <property type="entry name" value="P-loop containing nucleoside triphosphate hydrolases"/>
    <property type="match status" value="1"/>
</dbReference>
<feature type="region of interest" description="Disordered" evidence="3">
    <location>
        <begin position="1"/>
        <end position="28"/>
    </location>
</feature>
<dbReference type="AlphaFoldDB" id="A0AAV2IBN3"/>
<comment type="similarity">
    <text evidence="1">Belongs to the sulfotransferase 1 family.</text>
</comment>
<dbReference type="PANTHER" id="PTHR11783">
    <property type="entry name" value="SULFOTRANSFERASE SULT"/>
    <property type="match status" value="1"/>
</dbReference>
<keyword evidence="2" id="KW-0808">Transferase</keyword>
<dbReference type="InterPro" id="IPR000863">
    <property type="entry name" value="Sulfotransferase_dom"/>
</dbReference>
<feature type="compositionally biased region" description="Basic and acidic residues" evidence="3">
    <location>
        <begin position="17"/>
        <end position="27"/>
    </location>
</feature>
<organism evidence="5 6">
    <name type="scientific">Lymnaea stagnalis</name>
    <name type="common">Great pond snail</name>
    <name type="synonym">Helix stagnalis</name>
    <dbReference type="NCBI Taxonomy" id="6523"/>
    <lineage>
        <taxon>Eukaryota</taxon>
        <taxon>Metazoa</taxon>
        <taxon>Spiralia</taxon>
        <taxon>Lophotrochozoa</taxon>
        <taxon>Mollusca</taxon>
        <taxon>Gastropoda</taxon>
        <taxon>Heterobranchia</taxon>
        <taxon>Euthyneura</taxon>
        <taxon>Panpulmonata</taxon>
        <taxon>Hygrophila</taxon>
        <taxon>Lymnaeoidea</taxon>
        <taxon>Lymnaeidae</taxon>
        <taxon>Lymnaea</taxon>
    </lineage>
</organism>
<dbReference type="GO" id="GO:0008146">
    <property type="term" value="F:sulfotransferase activity"/>
    <property type="evidence" value="ECO:0007669"/>
    <property type="project" value="InterPro"/>
</dbReference>
<comment type="caution">
    <text evidence="5">The sequence shown here is derived from an EMBL/GenBank/DDBJ whole genome shotgun (WGS) entry which is preliminary data.</text>
</comment>
<feature type="non-terminal residue" evidence="5">
    <location>
        <position position="223"/>
    </location>
</feature>
<feature type="compositionally biased region" description="Polar residues" evidence="3">
    <location>
        <begin position="1"/>
        <end position="16"/>
    </location>
</feature>
<dbReference type="Pfam" id="PF00685">
    <property type="entry name" value="Sulfotransfer_1"/>
    <property type="match status" value="1"/>
</dbReference>
<evidence type="ECO:0000256" key="3">
    <source>
        <dbReference type="SAM" id="MobiDB-lite"/>
    </source>
</evidence>
<gene>
    <name evidence="5" type="ORF">GSLYS_00017167001</name>
</gene>
<sequence>MAATQPSSEQKQTAASKDQDPKNDPDKTVGFFSPKMFPKLAQLTDRFGNTFFFGNAGDYWHIPFPIGADNDYRTHARNIRDMEIRPDDVLICSFPKTGLHWHVEIMHMLKEKKVQFTDRTRGNMLDSFLDAKAITSFESLPSPRTLVTHVPFRYIPRQALEKKIKIVYLDRNPKDVLVSFYSQMNNHVAPFNYPGTFEHFFHLSLEVGCEFGVSSKFRFYSKY</sequence>
<feature type="domain" description="Sulfotransferase" evidence="4">
    <location>
        <begin position="86"/>
        <end position="206"/>
    </location>
</feature>
<dbReference type="InterPro" id="IPR027417">
    <property type="entry name" value="P-loop_NTPase"/>
</dbReference>